<keyword evidence="6" id="KW-1185">Reference proteome</keyword>
<dbReference type="InterPro" id="IPR005754">
    <property type="entry name" value="Sortase"/>
</dbReference>
<dbReference type="InterPro" id="IPR009835">
    <property type="entry name" value="SrtB"/>
</dbReference>
<reference evidence="6" key="1">
    <citation type="submission" date="2018-09" db="EMBL/GenBank/DDBJ databases">
        <title>Draft Genome Sequence of Mediterraneibacter sp. KCTC 15684.</title>
        <authorList>
            <person name="Kim J.S."/>
            <person name="Han K.I."/>
            <person name="Suh M.K."/>
            <person name="Lee K.C."/>
            <person name="Eom M.K."/>
            <person name="Lee J.H."/>
            <person name="Park S.H."/>
            <person name="Kang S.W."/>
            <person name="Park J.E."/>
            <person name="Oh B.S."/>
            <person name="Yu S.Y."/>
            <person name="Choi S.H."/>
            <person name="Lee D.H."/>
            <person name="Yoon H."/>
            <person name="Kim B."/>
            <person name="Yang S.J."/>
            <person name="Lee J.S."/>
        </authorList>
    </citation>
    <scope>NUCLEOTIDE SEQUENCE [LARGE SCALE GENOMIC DNA]</scope>
    <source>
        <strain evidence="6">KCTC 15684</strain>
    </source>
</reference>
<evidence type="ECO:0008006" key="7">
    <source>
        <dbReference type="Google" id="ProtNLM"/>
    </source>
</evidence>
<dbReference type="Gene3D" id="2.40.260.10">
    <property type="entry name" value="Sortase"/>
    <property type="match status" value="1"/>
</dbReference>
<feature type="compositionally biased region" description="Basic and acidic residues" evidence="3">
    <location>
        <begin position="1"/>
        <end position="14"/>
    </location>
</feature>
<protein>
    <recommendedName>
        <fullName evidence="7">SrtB family sortase</fullName>
    </recommendedName>
</protein>
<proteinExistence type="predicted"/>
<evidence type="ECO:0000256" key="4">
    <source>
        <dbReference type="SAM" id="Phobius"/>
    </source>
</evidence>
<comment type="caution">
    <text evidence="5">The sequence shown here is derived from an EMBL/GenBank/DDBJ whole genome shotgun (WGS) entry which is preliminary data.</text>
</comment>
<dbReference type="Proteomes" id="UP000265643">
    <property type="component" value="Unassembled WGS sequence"/>
</dbReference>
<name>A0A391P175_9FIRM</name>
<keyword evidence="4" id="KW-0472">Membrane</keyword>
<feature type="region of interest" description="Disordered" evidence="3">
    <location>
        <begin position="1"/>
        <end position="88"/>
    </location>
</feature>
<keyword evidence="4" id="KW-0812">Transmembrane</keyword>
<keyword evidence="4" id="KW-1133">Transmembrane helix</keyword>
<dbReference type="NCBIfam" id="TIGR03064">
    <property type="entry name" value="sortase_srtB"/>
    <property type="match status" value="1"/>
</dbReference>
<sequence>MTEERRKHPVNTEKSRKRKQVHPTDHEKREGRKSSRPASSGKGERRKPTRPTDADKNGAGKKRPTPHTSLADGYGKEPIRQTKRQKKKKKKNLVSNLILVIAIAVFLISGFQLVRMLVPYFTGGAEYNEVKKMAEWSNDSDKAKQKAAKFQVDFDKLKEINPDTVAWIRFDEPAVISYPVVQTGDNDTYLKKTFQANDNKLGAIFMDYQNSSDFSDRNTMIYGHNLKVGGEMFSQLKDYSEESFYKDHPYFYIYTPDGKTKTYQIFAAGVVKDTADNFRLSYTSDEDYESYLQLAKSISSYNTGVEVNKDSKIVTLSTCTNVREDERFLVYGVLTKEETADGDSEDTTAE</sequence>
<gene>
    <name evidence="5" type="ORF">KGMB01110_12060</name>
</gene>
<dbReference type="EMBL" id="BHGK01000001">
    <property type="protein sequence ID" value="GCA66770.1"/>
    <property type="molecule type" value="Genomic_DNA"/>
</dbReference>
<feature type="transmembrane region" description="Helical" evidence="4">
    <location>
        <begin position="93"/>
        <end position="114"/>
    </location>
</feature>
<feature type="active site" description="Acyl-thioester intermediate" evidence="2">
    <location>
        <position position="319"/>
    </location>
</feature>
<dbReference type="CDD" id="cd05826">
    <property type="entry name" value="Sortase_B"/>
    <property type="match status" value="1"/>
</dbReference>
<dbReference type="RefSeq" id="WP_119297832.1">
    <property type="nucleotide sequence ID" value="NZ_BHGK01000001.1"/>
</dbReference>
<evidence type="ECO:0000313" key="6">
    <source>
        <dbReference type="Proteomes" id="UP000265643"/>
    </source>
</evidence>
<dbReference type="GO" id="GO:0016787">
    <property type="term" value="F:hydrolase activity"/>
    <property type="evidence" value="ECO:0007669"/>
    <property type="project" value="UniProtKB-KW"/>
</dbReference>
<keyword evidence="1" id="KW-0378">Hydrolase</keyword>
<dbReference type="Pfam" id="PF04203">
    <property type="entry name" value="Sortase"/>
    <property type="match status" value="1"/>
</dbReference>
<evidence type="ECO:0000256" key="1">
    <source>
        <dbReference type="ARBA" id="ARBA00022801"/>
    </source>
</evidence>
<dbReference type="SUPFAM" id="SSF63817">
    <property type="entry name" value="Sortase"/>
    <property type="match status" value="1"/>
</dbReference>
<evidence type="ECO:0000256" key="2">
    <source>
        <dbReference type="PIRSR" id="PIRSR605754-1"/>
    </source>
</evidence>
<organism evidence="5 6">
    <name type="scientific">Mediterraneibacter butyricigenes</name>
    <dbReference type="NCBI Taxonomy" id="2316025"/>
    <lineage>
        <taxon>Bacteria</taxon>
        <taxon>Bacillati</taxon>
        <taxon>Bacillota</taxon>
        <taxon>Clostridia</taxon>
        <taxon>Lachnospirales</taxon>
        <taxon>Lachnospiraceae</taxon>
        <taxon>Mediterraneibacter</taxon>
    </lineage>
</organism>
<dbReference type="InterPro" id="IPR023365">
    <property type="entry name" value="Sortase_dom-sf"/>
</dbReference>
<feature type="active site" description="Proton donor/acceptor" evidence="2">
    <location>
        <position position="224"/>
    </location>
</feature>
<evidence type="ECO:0000313" key="5">
    <source>
        <dbReference type="EMBL" id="GCA66770.1"/>
    </source>
</evidence>
<dbReference type="AlphaFoldDB" id="A0A391P175"/>
<feature type="compositionally biased region" description="Basic and acidic residues" evidence="3">
    <location>
        <begin position="22"/>
        <end position="33"/>
    </location>
</feature>
<accession>A0A391P175</accession>
<evidence type="ECO:0000256" key="3">
    <source>
        <dbReference type="SAM" id="MobiDB-lite"/>
    </source>
</evidence>